<evidence type="ECO:0000259" key="7">
    <source>
        <dbReference type="Pfam" id="PF21796"/>
    </source>
</evidence>
<keyword evidence="2" id="KW-0227">DNA damage</keyword>
<dbReference type="EMBL" id="KZ992702">
    <property type="protein sequence ID" value="RKP07563.1"/>
    <property type="molecule type" value="Genomic_DNA"/>
</dbReference>
<dbReference type="PANTHER" id="PTHR15272:SF0">
    <property type="entry name" value="CHROMATIN ASSEMBLY FACTOR 1 SUBUNIT A"/>
    <property type="match status" value="1"/>
</dbReference>
<dbReference type="GO" id="GO:0005634">
    <property type="term" value="C:nucleus"/>
    <property type="evidence" value="ECO:0007669"/>
    <property type="project" value="UniProtKB-SubCell"/>
</dbReference>
<feature type="compositionally biased region" description="Low complexity" evidence="5">
    <location>
        <begin position="565"/>
        <end position="583"/>
    </location>
</feature>
<dbReference type="AlphaFoldDB" id="A0A4P9XNL0"/>
<evidence type="ECO:0000256" key="2">
    <source>
        <dbReference type="ARBA" id="ARBA00022763"/>
    </source>
</evidence>
<feature type="domain" description="Chromatin assembly factor 1 subunit A dimerization" evidence="6">
    <location>
        <begin position="270"/>
        <end position="337"/>
    </location>
</feature>
<feature type="compositionally biased region" description="Acidic residues" evidence="5">
    <location>
        <begin position="326"/>
        <end position="337"/>
    </location>
</feature>
<dbReference type="Proteomes" id="UP000271241">
    <property type="component" value="Unassembled WGS sequence"/>
</dbReference>
<dbReference type="OrthoDB" id="440676at2759"/>
<evidence type="ECO:0000256" key="5">
    <source>
        <dbReference type="SAM" id="MobiDB-lite"/>
    </source>
</evidence>
<feature type="region of interest" description="Disordered" evidence="5">
    <location>
        <begin position="315"/>
        <end position="394"/>
    </location>
</feature>
<evidence type="ECO:0000256" key="4">
    <source>
        <dbReference type="ARBA" id="ARBA00023242"/>
    </source>
</evidence>
<keyword evidence="9" id="KW-1185">Reference proteome</keyword>
<comment type="subcellular location">
    <subcellularLocation>
        <location evidence="1">Nucleus</location>
    </subcellularLocation>
</comment>
<dbReference type="GO" id="GO:0033186">
    <property type="term" value="C:CAF-1 complex"/>
    <property type="evidence" value="ECO:0007669"/>
    <property type="project" value="TreeGrafter"/>
</dbReference>
<dbReference type="InterPro" id="IPR022043">
    <property type="entry name" value="CAF1A_DD"/>
</dbReference>
<evidence type="ECO:0000313" key="9">
    <source>
        <dbReference type="Proteomes" id="UP000271241"/>
    </source>
</evidence>
<organism evidence="8 9">
    <name type="scientific">Thamnocephalis sphaerospora</name>
    <dbReference type="NCBI Taxonomy" id="78915"/>
    <lineage>
        <taxon>Eukaryota</taxon>
        <taxon>Fungi</taxon>
        <taxon>Fungi incertae sedis</taxon>
        <taxon>Zoopagomycota</taxon>
        <taxon>Zoopagomycotina</taxon>
        <taxon>Zoopagomycetes</taxon>
        <taxon>Zoopagales</taxon>
        <taxon>Sigmoideomycetaceae</taxon>
        <taxon>Thamnocephalis</taxon>
    </lineage>
</organism>
<feature type="compositionally biased region" description="Acidic residues" evidence="5">
    <location>
        <begin position="363"/>
        <end position="375"/>
    </location>
</feature>
<dbReference type="GO" id="GO:0006281">
    <property type="term" value="P:DNA repair"/>
    <property type="evidence" value="ECO:0007669"/>
    <property type="project" value="UniProtKB-KW"/>
</dbReference>
<feature type="domain" description="Chromatin assembly factor 1 subunit Cac1-like C-terminal" evidence="7">
    <location>
        <begin position="481"/>
        <end position="527"/>
    </location>
</feature>
<evidence type="ECO:0000256" key="3">
    <source>
        <dbReference type="ARBA" id="ARBA00023204"/>
    </source>
</evidence>
<dbReference type="Pfam" id="PF12253">
    <property type="entry name" value="CAF1A_dimeriz"/>
    <property type="match status" value="1"/>
</dbReference>
<protein>
    <submittedName>
        <fullName evidence="8">Chromatin assembly factor 1 subunit A-domain-containing protein</fullName>
    </submittedName>
</protein>
<name>A0A4P9XNL0_9FUNG</name>
<keyword evidence="3" id="KW-0234">DNA repair</keyword>
<feature type="region of interest" description="Disordered" evidence="5">
    <location>
        <begin position="449"/>
        <end position="474"/>
    </location>
</feature>
<proteinExistence type="predicted"/>
<evidence type="ECO:0000256" key="1">
    <source>
        <dbReference type="ARBA" id="ARBA00004123"/>
    </source>
</evidence>
<dbReference type="GO" id="GO:0006334">
    <property type="term" value="P:nucleosome assembly"/>
    <property type="evidence" value="ECO:0007669"/>
    <property type="project" value="TreeGrafter"/>
</dbReference>
<feature type="compositionally biased region" description="Low complexity" evidence="5">
    <location>
        <begin position="1"/>
        <end position="15"/>
    </location>
</feature>
<feature type="region of interest" description="Disordered" evidence="5">
    <location>
        <begin position="1"/>
        <end position="129"/>
    </location>
</feature>
<dbReference type="InterPro" id="IPR048800">
    <property type="entry name" value="Cac1-like_C"/>
</dbReference>
<feature type="compositionally biased region" description="Polar residues" evidence="5">
    <location>
        <begin position="553"/>
        <end position="564"/>
    </location>
</feature>
<dbReference type="Pfam" id="PF21796">
    <property type="entry name" value="Cac1_C"/>
    <property type="match status" value="1"/>
</dbReference>
<evidence type="ECO:0000313" key="8">
    <source>
        <dbReference type="EMBL" id="RKP07563.1"/>
    </source>
</evidence>
<dbReference type="STRING" id="78915.A0A4P9XNL0"/>
<reference evidence="9" key="1">
    <citation type="journal article" date="2018" name="Nat. Microbiol.">
        <title>Leveraging single-cell genomics to expand the fungal tree of life.</title>
        <authorList>
            <person name="Ahrendt S.R."/>
            <person name="Quandt C.A."/>
            <person name="Ciobanu D."/>
            <person name="Clum A."/>
            <person name="Salamov A."/>
            <person name="Andreopoulos B."/>
            <person name="Cheng J.F."/>
            <person name="Woyke T."/>
            <person name="Pelin A."/>
            <person name="Henrissat B."/>
            <person name="Reynolds N.K."/>
            <person name="Benny G.L."/>
            <person name="Smith M.E."/>
            <person name="James T.Y."/>
            <person name="Grigoriev I.V."/>
        </authorList>
    </citation>
    <scope>NUCLEOTIDE SEQUENCE [LARGE SCALE GENOMIC DNA]</scope>
    <source>
        <strain evidence="9">RSA 1356</strain>
    </source>
</reference>
<sequence>MDVDTVMTDATAAATPERRPAKTKEERLAEKARKLEEKQRKEQEREELRLKREAEKAEKEAEREALRLQREAEKAAREAEKAEREAERQAKREAKQAEKEAKQAEKEAEKEAKEAERREKEEADRRKQQAQKRIFSFFEPQAKKKQCIVQRVDDSASDFERFFRPFSVKADAVLAPWNRFARPVRDTLDQQMRNAVLSQGKSTHNPLKDWIAAARRRHKVNHAGTLAATDSATLVSKKEDDAQTVDMDTDMSEVAASEPASQTRPTLRMKLLQFSENVRPGYFGTWSKHSSIITGRRALARDTLLLDYDVDSEAEWEADKEGEECHSDEEDDDDDDEPRSSRGAFDVDADEEDDWLVPHGYLSEDEYADNDDEDGDNTRESDAAVPHTSNQGAANRLDHALARARPRIIQPLVPVIIGPLFAGTAEFPADFKRMRMAVFHDGPLASMDPFSSPKADDTESSSSNAKRKQASAKKMFPDAELAQLVRRVHGSSLSMPKLIDELKEAYPDVSKRQLEEKIREIATKAKPPASSKLLWRVRQEIIAELGVVLTSPFEQQPPLSGVSNTAASSSTPSDTATPAGASI</sequence>
<feature type="region of interest" description="Disordered" evidence="5">
    <location>
        <begin position="553"/>
        <end position="583"/>
    </location>
</feature>
<keyword evidence="4" id="KW-0539">Nucleus</keyword>
<dbReference type="PANTHER" id="PTHR15272">
    <property type="entry name" value="CHROMATIN ASSEMBLY FACTOR 1 SUBUNIT A CAF-1 SUBUNIT A"/>
    <property type="match status" value="1"/>
</dbReference>
<accession>A0A4P9XNL0</accession>
<evidence type="ECO:0000259" key="6">
    <source>
        <dbReference type="Pfam" id="PF12253"/>
    </source>
</evidence>
<feature type="compositionally biased region" description="Basic and acidic residues" evidence="5">
    <location>
        <begin position="16"/>
        <end position="127"/>
    </location>
</feature>
<gene>
    <name evidence="8" type="ORF">THASP1DRAFT_30631</name>
</gene>